<sequence length="816" mass="91992">MAIKKQLFSTAAVIFSLLFILVANAAAQDIGSIDFKNLRASELSDQQIQRLWERAQERGYSISQLEQLARARGMSSSQVSAFVRRLREVRMQSGDGGQSQDTGQMRSVATDTTRLFMESERRDDSFKSRIFGANLFRGDQIDFTPSLNIPTPQDYQLGPGDELVIDIWGAAEQTYRKTVSPEGTISIANLGPVYVNGLSIEKARDRLRASLSRIYSGLKSDKDAPTDTHARISLGNIRSINVTVLGEVRKPGTYTLPSLATVFNALYSAGGPDSTGTFREIEVLRGDSVAATLDIYDFLVYGNQEDNIRLRDQDILKIDPYINRVEVSGKTKRNGIFETKEGETIQDLITYAGGFKDNAYTKRIKVLSNTGSQRRIDDIRYPEQSDFVLGDGSKMTVGKVLDRYENRVEIEGAVFRPGEYELQDSTSLYSLIQRAEGVREDVFMNRGLIYREQNDLTTEAIPFSVRDVVSNPEEHDIMLKRNDMVQISSIFDLRDDYRVNIVGAVQEPGNFQYAENMTLEDLILQADGFKESAAPYRIEISRRITGGDSTFVPRETAKIYQFRVDENLELGNEASEFTLKPFDKVFVRNSPSYFEQKEVTVKGEVLFSGEYTLNQKYMRISDLLQRAGGLTQYAYPRGANLTRKLEQRIDTTDINIPDSLSNGNDIQRKTTKVGINLEKIIRNPGSEYDLILRPGDVLEIPKELQTVQVSGEVLYPISVRYRDNMSVKEYLRAAGGATDLGKPKDAYVVYANGEVDRARKFLFFRNYPDVRPGATIYVPKKQQERKLTTQERIGILSAIVSMAAIVSNTIFQIRRN</sequence>
<dbReference type="AlphaFoldDB" id="A0A6M1TJG3"/>
<dbReference type="EMBL" id="JAALLS010000039">
    <property type="protein sequence ID" value="NGP90192.1"/>
    <property type="molecule type" value="Genomic_DNA"/>
</dbReference>
<protein>
    <recommendedName>
        <fullName evidence="7">Sugar transporter</fullName>
    </recommendedName>
</protein>
<dbReference type="RefSeq" id="WP_165271416.1">
    <property type="nucleotide sequence ID" value="NZ_JAALLS010000039.1"/>
</dbReference>
<proteinExistence type="predicted"/>
<feature type="domain" description="Polysaccharide export protein N-terminal" evidence="3">
    <location>
        <begin position="150"/>
        <end position="215"/>
    </location>
</feature>
<evidence type="ECO:0000313" key="5">
    <source>
        <dbReference type="EMBL" id="NGP90192.1"/>
    </source>
</evidence>
<comment type="caution">
    <text evidence="5">The sequence shown here is derived from an EMBL/GenBank/DDBJ whole genome shotgun (WGS) entry which is preliminary data.</text>
</comment>
<evidence type="ECO:0000259" key="4">
    <source>
        <dbReference type="Pfam" id="PF10531"/>
    </source>
</evidence>
<keyword evidence="6" id="KW-1185">Reference proteome</keyword>
<feature type="domain" description="Soluble ligand binding" evidence="4">
    <location>
        <begin position="707"/>
        <end position="748"/>
    </location>
</feature>
<feature type="domain" description="Soluble ligand binding" evidence="4">
    <location>
        <begin position="325"/>
        <end position="368"/>
    </location>
</feature>
<evidence type="ECO:0000256" key="1">
    <source>
        <dbReference type="ARBA" id="ARBA00022729"/>
    </source>
</evidence>
<dbReference type="Gene3D" id="3.10.560.10">
    <property type="entry name" value="Outer membrane lipoprotein wza domain like"/>
    <property type="match status" value="6"/>
</dbReference>
<evidence type="ECO:0000256" key="2">
    <source>
        <dbReference type="SAM" id="SignalP"/>
    </source>
</evidence>
<dbReference type="PANTHER" id="PTHR33619:SF3">
    <property type="entry name" value="POLYSACCHARIDE EXPORT PROTEIN GFCE-RELATED"/>
    <property type="match status" value="1"/>
</dbReference>
<evidence type="ECO:0000259" key="3">
    <source>
        <dbReference type="Pfam" id="PF02563"/>
    </source>
</evidence>
<keyword evidence="1 2" id="KW-0732">Signal</keyword>
<dbReference type="Proteomes" id="UP000479132">
    <property type="component" value="Unassembled WGS sequence"/>
</dbReference>
<feature type="signal peptide" evidence="2">
    <location>
        <begin position="1"/>
        <end position="25"/>
    </location>
</feature>
<dbReference type="GO" id="GO:0015159">
    <property type="term" value="F:polysaccharide transmembrane transporter activity"/>
    <property type="evidence" value="ECO:0007669"/>
    <property type="project" value="InterPro"/>
</dbReference>
<reference evidence="5 6" key="1">
    <citation type="submission" date="2020-02" db="EMBL/GenBank/DDBJ databases">
        <title>Aliifodinibius halophilus 2W32, complete genome.</title>
        <authorList>
            <person name="Li Y."/>
            <person name="Wu S."/>
        </authorList>
    </citation>
    <scope>NUCLEOTIDE SEQUENCE [LARGE SCALE GENOMIC DNA]</scope>
    <source>
        <strain evidence="5 6">2W32</strain>
    </source>
</reference>
<dbReference type="PANTHER" id="PTHR33619">
    <property type="entry name" value="POLYSACCHARIDE EXPORT PROTEIN GFCE-RELATED"/>
    <property type="match status" value="1"/>
</dbReference>
<dbReference type="InterPro" id="IPR019554">
    <property type="entry name" value="Soluble_ligand-bd"/>
</dbReference>
<dbReference type="Pfam" id="PF02563">
    <property type="entry name" value="Poly_export"/>
    <property type="match status" value="1"/>
</dbReference>
<evidence type="ECO:0000313" key="6">
    <source>
        <dbReference type="Proteomes" id="UP000479132"/>
    </source>
</evidence>
<accession>A0A6M1TJG3</accession>
<gene>
    <name evidence="5" type="ORF">G3569_17670</name>
</gene>
<feature type="domain" description="Soluble ligand binding" evidence="4">
    <location>
        <begin position="599"/>
        <end position="646"/>
    </location>
</feature>
<evidence type="ECO:0008006" key="7">
    <source>
        <dbReference type="Google" id="ProtNLM"/>
    </source>
</evidence>
<feature type="domain" description="Soluble ligand binding" evidence="4">
    <location>
        <begin position="242"/>
        <end position="286"/>
    </location>
</feature>
<organism evidence="5 6">
    <name type="scientific">Fodinibius halophilus</name>
    <dbReference type="NCBI Taxonomy" id="1736908"/>
    <lineage>
        <taxon>Bacteria</taxon>
        <taxon>Pseudomonadati</taxon>
        <taxon>Balneolota</taxon>
        <taxon>Balneolia</taxon>
        <taxon>Balneolales</taxon>
        <taxon>Balneolaceae</taxon>
        <taxon>Fodinibius</taxon>
    </lineage>
</organism>
<feature type="chain" id="PRO_5026751311" description="Sugar transporter" evidence="2">
    <location>
        <begin position="26"/>
        <end position="816"/>
    </location>
</feature>
<dbReference type="Gene3D" id="3.30.1950.10">
    <property type="entry name" value="wza like domain"/>
    <property type="match status" value="1"/>
</dbReference>
<dbReference type="InterPro" id="IPR003715">
    <property type="entry name" value="Poly_export_N"/>
</dbReference>
<feature type="domain" description="Soluble ligand binding" evidence="4">
    <location>
        <begin position="499"/>
        <end position="550"/>
    </location>
</feature>
<dbReference type="Pfam" id="PF10531">
    <property type="entry name" value="SLBB"/>
    <property type="match status" value="5"/>
</dbReference>
<name>A0A6M1TJG3_9BACT</name>
<dbReference type="InterPro" id="IPR049712">
    <property type="entry name" value="Poly_export"/>
</dbReference>